<protein>
    <submittedName>
        <fullName evidence="2">EthD domain-containing protein</fullName>
    </submittedName>
</protein>
<evidence type="ECO:0000259" key="1">
    <source>
        <dbReference type="Pfam" id="PF07110"/>
    </source>
</evidence>
<dbReference type="EMBL" id="JBBHJZ010000003">
    <property type="protein sequence ID" value="MEJ5978161.1"/>
    <property type="molecule type" value="Genomic_DNA"/>
</dbReference>
<dbReference type="Pfam" id="PF07110">
    <property type="entry name" value="EthD"/>
    <property type="match status" value="1"/>
</dbReference>
<gene>
    <name evidence="2" type="ORF">WG901_16025</name>
</gene>
<dbReference type="InterPro" id="IPR011008">
    <property type="entry name" value="Dimeric_a/b-barrel"/>
</dbReference>
<proteinExistence type="predicted"/>
<organism evidence="2 3">
    <name type="scientific">Novosphingobium anseongense</name>
    <dbReference type="NCBI Taxonomy" id="3133436"/>
    <lineage>
        <taxon>Bacteria</taxon>
        <taxon>Pseudomonadati</taxon>
        <taxon>Pseudomonadota</taxon>
        <taxon>Alphaproteobacteria</taxon>
        <taxon>Sphingomonadales</taxon>
        <taxon>Sphingomonadaceae</taxon>
        <taxon>Novosphingobium</taxon>
    </lineage>
</organism>
<name>A0ABU8RYK5_9SPHN</name>
<evidence type="ECO:0000313" key="2">
    <source>
        <dbReference type="EMBL" id="MEJ5978161.1"/>
    </source>
</evidence>
<keyword evidence="3" id="KW-1185">Reference proteome</keyword>
<dbReference type="SUPFAM" id="SSF54909">
    <property type="entry name" value="Dimeric alpha+beta barrel"/>
    <property type="match status" value="1"/>
</dbReference>
<dbReference type="Proteomes" id="UP001361239">
    <property type="component" value="Unassembled WGS sequence"/>
</dbReference>
<sequence length="236" mass="27006">MPYKMLYLARRAKNVAWEDWPRTWKSHAVFASQFPAMDGTIDWMRYTTRVDDPRVAQLPVSTEHDGVSVAEAPVLDTFYGKGFSKEQRALIDEDELRVFDRYTPEFSFWAQETRFVDGKVGEAAIFRFLKRKQGVSRERFDGFLQGEYGQLAAELAPALGVQRWALNSTVDGPPVEFPFEAIDESWFPSIDAAIEAFAKPEITRLPQKLAEVCDLDAGITMLTRPTHRWPREPKPA</sequence>
<comment type="caution">
    <text evidence="2">The sequence shown here is derived from an EMBL/GenBank/DDBJ whole genome shotgun (WGS) entry which is preliminary data.</text>
</comment>
<accession>A0ABU8RYK5</accession>
<evidence type="ECO:0000313" key="3">
    <source>
        <dbReference type="Proteomes" id="UP001361239"/>
    </source>
</evidence>
<feature type="domain" description="EthD" evidence="1">
    <location>
        <begin position="132"/>
        <end position="204"/>
    </location>
</feature>
<reference evidence="2 3" key="1">
    <citation type="submission" date="2024-03" db="EMBL/GenBank/DDBJ databases">
        <authorList>
            <person name="Jo J.-H."/>
        </authorList>
    </citation>
    <scope>NUCLEOTIDE SEQUENCE [LARGE SCALE GENOMIC DNA]</scope>
    <source>
        <strain evidence="2 3">PS1R-30</strain>
    </source>
</reference>
<dbReference type="InterPro" id="IPR009799">
    <property type="entry name" value="EthD_dom"/>
</dbReference>
<dbReference type="RefSeq" id="WP_339588098.1">
    <property type="nucleotide sequence ID" value="NZ_JBBHJZ010000003.1"/>
</dbReference>
<dbReference type="Gene3D" id="3.30.70.100">
    <property type="match status" value="1"/>
</dbReference>